<feature type="transmembrane region" description="Helical" evidence="8">
    <location>
        <begin position="153"/>
        <end position="170"/>
    </location>
</feature>
<keyword evidence="10" id="KW-1185">Reference proteome</keyword>
<dbReference type="PANTHER" id="PTHR21716">
    <property type="entry name" value="TRANSMEMBRANE PROTEIN"/>
    <property type="match status" value="1"/>
</dbReference>
<comment type="similarity">
    <text evidence="2">Belongs to the autoinducer-2 exporter (AI-2E) (TC 2.A.86) family.</text>
</comment>
<keyword evidence="7 8" id="KW-0472">Membrane</keyword>
<comment type="caution">
    <text evidence="9">The sequence shown here is derived from an EMBL/GenBank/DDBJ whole genome shotgun (WGS) entry which is preliminary data.</text>
</comment>
<dbReference type="PANTHER" id="PTHR21716:SF53">
    <property type="entry name" value="PERMEASE PERM-RELATED"/>
    <property type="match status" value="1"/>
</dbReference>
<dbReference type="AlphaFoldDB" id="A0AAP2D9R4"/>
<keyword evidence="6 8" id="KW-1133">Transmembrane helix</keyword>
<name>A0AAP2D9R4_9BACT</name>
<dbReference type="GO" id="GO:0055085">
    <property type="term" value="P:transmembrane transport"/>
    <property type="evidence" value="ECO:0007669"/>
    <property type="project" value="TreeGrafter"/>
</dbReference>
<comment type="subcellular location">
    <subcellularLocation>
        <location evidence="1">Cell membrane</location>
        <topology evidence="1">Multi-pass membrane protein</topology>
    </subcellularLocation>
</comment>
<dbReference type="InterPro" id="IPR002549">
    <property type="entry name" value="AI-2E-like"/>
</dbReference>
<feature type="transmembrane region" description="Helical" evidence="8">
    <location>
        <begin position="63"/>
        <end position="84"/>
    </location>
</feature>
<feature type="transmembrane region" description="Helical" evidence="8">
    <location>
        <begin position="38"/>
        <end position="56"/>
    </location>
</feature>
<evidence type="ECO:0000313" key="9">
    <source>
        <dbReference type="EMBL" id="MBT1686670.1"/>
    </source>
</evidence>
<evidence type="ECO:0000256" key="8">
    <source>
        <dbReference type="SAM" id="Phobius"/>
    </source>
</evidence>
<keyword evidence="5 8" id="KW-0812">Transmembrane</keyword>
<feature type="transmembrane region" description="Helical" evidence="8">
    <location>
        <begin position="299"/>
        <end position="324"/>
    </location>
</feature>
<reference evidence="9 10" key="1">
    <citation type="submission" date="2021-05" db="EMBL/GenBank/DDBJ databases">
        <title>A Polyphasic approach of four new species of the genus Ohtaekwangia: Ohtaekwangia histidinii sp. nov., Ohtaekwangia cretensis sp. nov., Ohtaekwangia indiensis sp. nov., Ohtaekwangia reichenbachii sp. nov. from diverse environment.</title>
        <authorList>
            <person name="Octaviana S."/>
        </authorList>
    </citation>
    <scope>NUCLEOTIDE SEQUENCE [LARGE SCALE GENOMIC DNA]</scope>
    <source>
        <strain evidence="9 10">PWU37</strain>
    </source>
</reference>
<organism evidence="9 10">
    <name type="scientific">Dawidia soli</name>
    <dbReference type="NCBI Taxonomy" id="2782352"/>
    <lineage>
        <taxon>Bacteria</taxon>
        <taxon>Pseudomonadati</taxon>
        <taxon>Bacteroidota</taxon>
        <taxon>Cytophagia</taxon>
        <taxon>Cytophagales</taxon>
        <taxon>Chryseotaleaceae</taxon>
        <taxon>Dawidia</taxon>
    </lineage>
</organism>
<accession>A0AAP2D9R4</accession>
<keyword evidence="4" id="KW-1003">Cell membrane</keyword>
<evidence type="ECO:0000256" key="6">
    <source>
        <dbReference type="ARBA" id="ARBA00022989"/>
    </source>
</evidence>
<evidence type="ECO:0000256" key="2">
    <source>
        <dbReference type="ARBA" id="ARBA00009773"/>
    </source>
</evidence>
<dbReference type="RefSeq" id="WP_254089907.1">
    <property type="nucleotide sequence ID" value="NZ_JAHESC010000010.1"/>
</dbReference>
<evidence type="ECO:0000313" key="10">
    <source>
        <dbReference type="Proteomes" id="UP001319180"/>
    </source>
</evidence>
<feature type="transmembrane region" description="Helical" evidence="8">
    <location>
        <begin position="270"/>
        <end position="293"/>
    </location>
</feature>
<evidence type="ECO:0000256" key="7">
    <source>
        <dbReference type="ARBA" id="ARBA00023136"/>
    </source>
</evidence>
<protein>
    <submittedName>
        <fullName evidence="9">AI-2E family transporter</fullName>
    </submittedName>
</protein>
<evidence type="ECO:0000256" key="4">
    <source>
        <dbReference type="ARBA" id="ARBA00022475"/>
    </source>
</evidence>
<dbReference type="EMBL" id="JAHESC010000010">
    <property type="protein sequence ID" value="MBT1686670.1"/>
    <property type="molecule type" value="Genomic_DNA"/>
</dbReference>
<proteinExistence type="inferred from homology"/>
<feature type="transmembrane region" description="Helical" evidence="8">
    <location>
        <begin position="214"/>
        <end position="237"/>
    </location>
</feature>
<evidence type="ECO:0000256" key="5">
    <source>
        <dbReference type="ARBA" id="ARBA00022692"/>
    </source>
</evidence>
<sequence>MTISNESDPFYKRLSLNLISIGLIAAALYIAQDILLPLFFSMLLAALLLPAVKFLQRKKIPKIVSIILSLTISLVLVFGILYFLTTQVLNFLDDSDMIEDKFNGLIRDAQRWVSQNFHVGIRKQNQYIHDTAEKIKTSGPALVGQTFLSLTEIFSYLIFIPIYTFLLLYYKDLIKKFLVDSFRNSSEHQVVTILQECQNVSQHYILGLLIEMTIVFSLNAAGFLILGIPYAIFLALVGALLNLIPYVGMLVANIFCMIITLISSPDISNVLWVGVVLMAVQFIDNNFLMPLIVGSKVRINALATIVGVLIGGALCGVPGMFLAIPGVAVLKVIFDRVDGLKAWGTLMGDPGADKQREKLKDAIH</sequence>
<dbReference type="GO" id="GO:0005886">
    <property type="term" value="C:plasma membrane"/>
    <property type="evidence" value="ECO:0007669"/>
    <property type="project" value="UniProtKB-SubCell"/>
</dbReference>
<evidence type="ECO:0000256" key="3">
    <source>
        <dbReference type="ARBA" id="ARBA00022448"/>
    </source>
</evidence>
<dbReference type="Pfam" id="PF01594">
    <property type="entry name" value="AI-2E_transport"/>
    <property type="match status" value="1"/>
</dbReference>
<keyword evidence="3" id="KW-0813">Transport</keyword>
<feature type="transmembrane region" description="Helical" evidence="8">
    <location>
        <begin position="243"/>
        <end position="263"/>
    </location>
</feature>
<feature type="transmembrane region" description="Helical" evidence="8">
    <location>
        <begin position="14"/>
        <end position="32"/>
    </location>
</feature>
<gene>
    <name evidence="9" type="ORF">KK078_08890</name>
</gene>
<evidence type="ECO:0000256" key="1">
    <source>
        <dbReference type="ARBA" id="ARBA00004651"/>
    </source>
</evidence>
<dbReference type="Proteomes" id="UP001319180">
    <property type="component" value="Unassembled WGS sequence"/>
</dbReference>